<dbReference type="AlphaFoldDB" id="A0A0B1ZK41"/>
<evidence type="ECO:0000313" key="1">
    <source>
        <dbReference type="EMBL" id="KHK89677.1"/>
    </source>
</evidence>
<proteinExistence type="predicted"/>
<evidence type="ECO:0000313" key="2">
    <source>
        <dbReference type="Proteomes" id="UP000031057"/>
    </source>
</evidence>
<dbReference type="EMBL" id="JTDI01000007">
    <property type="protein sequence ID" value="KHK89677.1"/>
    <property type="molecule type" value="Genomic_DNA"/>
</dbReference>
<dbReference type="Proteomes" id="UP000031057">
    <property type="component" value="Unassembled WGS sequence"/>
</dbReference>
<protein>
    <recommendedName>
        <fullName evidence="3">Cytochrome C</fullName>
    </recommendedName>
</protein>
<dbReference type="STRING" id="1348853.LK12_19500"/>
<sequence>MVVPAHRVEAVPAFAEQTGLSCQACHVGGFGPQLTPFGREFKLNGYTMRTKAFNVPLSAMAVGSFTHTRKDQVPAPDGLDRNDNLAFDEGSVFLAGGVGKHFGGFAQITYDGVEKAWAWDNLDLRAVARGKLFGADTVFGLTLNNSPTVQDAWNTTPAWGYPYTDTAVSGTPGAAPLIDDALAQNTLGLSAYAWVGQKIYAEAGAYTSPAAGTLDWLGADPGDPGDIHGLAPYGRLAWQHQVGGGTLQAGAFALKAAINPGRDRSSGLHDRYTDLGLDASWQKALSSGNTLSTQLRYVHESSTLRASCALALIGDGSSSECAHGHLNEWRGDIGYTWHNRIGTTLAAFAISGSRNADLYGGNGRPDSNGVMAQVDYTPWGGSDSPLGPRVNMRVGLQYTAYGKFDGSRHNYDNAGANASDNNALRLFTWLAF</sequence>
<evidence type="ECO:0008006" key="3">
    <source>
        <dbReference type="Google" id="ProtNLM"/>
    </source>
</evidence>
<reference evidence="1 2" key="1">
    <citation type="submission" date="2014-10" db="EMBL/GenBank/DDBJ databases">
        <title>Genome sequence of Novosphingobium malaysiense MUSC 273(T).</title>
        <authorList>
            <person name="Lee L.-H."/>
        </authorList>
    </citation>
    <scope>NUCLEOTIDE SEQUENCE [LARGE SCALE GENOMIC DNA]</scope>
    <source>
        <strain evidence="1 2">MUSC 273</strain>
    </source>
</reference>
<name>A0A0B1ZK41_9SPHN</name>
<accession>A0A0B1ZK41</accession>
<comment type="caution">
    <text evidence="1">The sequence shown here is derived from an EMBL/GenBank/DDBJ whole genome shotgun (WGS) entry which is preliminary data.</text>
</comment>
<organism evidence="1 2">
    <name type="scientific">Novosphingobium malaysiense</name>
    <dbReference type="NCBI Taxonomy" id="1348853"/>
    <lineage>
        <taxon>Bacteria</taxon>
        <taxon>Pseudomonadati</taxon>
        <taxon>Pseudomonadota</taxon>
        <taxon>Alphaproteobacteria</taxon>
        <taxon>Sphingomonadales</taxon>
        <taxon>Sphingomonadaceae</taxon>
        <taxon>Novosphingobium</taxon>
    </lineage>
</organism>
<keyword evidence="2" id="KW-1185">Reference proteome</keyword>
<gene>
    <name evidence="1" type="ORF">LK12_19500</name>
</gene>